<dbReference type="AlphaFoldDB" id="A0AA37S512"/>
<comment type="caution">
    <text evidence="1">The sequence shown here is derived from an EMBL/GenBank/DDBJ whole genome shotgun (WGS) entry which is preliminary data.</text>
</comment>
<evidence type="ECO:0000313" key="2">
    <source>
        <dbReference type="Proteomes" id="UP001161408"/>
    </source>
</evidence>
<keyword evidence="2" id="KW-1185">Reference proteome</keyword>
<dbReference type="Proteomes" id="UP001161408">
    <property type="component" value="Unassembled WGS sequence"/>
</dbReference>
<reference evidence="1" key="1">
    <citation type="journal article" date="2014" name="Int. J. Syst. Evol. Microbiol.">
        <title>Complete genome sequence of Corynebacterium casei LMG S-19264T (=DSM 44701T), isolated from a smear-ripened cheese.</title>
        <authorList>
            <consortium name="US DOE Joint Genome Institute (JGI-PGF)"/>
            <person name="Walter F."/>
            <person name="Albersmeier A."/>
            <person name="Kalinowski J."/>
            <person name="Ruckert C."/>
        </authorList>
    </citation>
    <scope>NUCLEOTIDE SEQUENCE</scope>
    <source>
        <strain evidence="1">NBRC 103034</strain>
    </source>
</reference>
<sequence>MQTITEDQLSLEYYGAAVEKGQLKAKDVARYILALDEFMNVITTEAYGKDASLCMDVSGFRGQSFDIDFLLQVVGLSSGALFCTSSPKDLITLATDSIKLCIHLAGNQPKQCTPDSNANTVNIENSNGHTQVFHIQTLNVLSDPKAANSLDTFIREPLVKGLSEVKLKSSKFDIQTKASANDAEFFKPLDFDLPISKNTITTGLTIESPSFKDGNKWKLFDGQSSFYAEITDREFIDTVDKGERFGKGDLLIVEMEIIQTKTPQGLKIEKLITKVTDHKEAPQQKGMF</sequence>
<gene>
    <name evidence="1" type="ORF">GCM10007914_23460</name>
</gene>
<organism evidence="1 2">
    <name type="scientific">Pseudoalteromonas tetraodonis GFC</name>
    <dbReference type="NCBI Taxonomy" id="1315271"/>
    <lineage>
        <taxon>Bacteria</taxon>
        <taxon>Pseudomonadati</taxon>
        <taxon>Pseudomonadota</taxon>
        <taxon>Gammaproteobacteria</taxon>
        <taxon>Alteromonadales</taxon>
        <taxon>Pseudoalteromonadaceae</taxon>
        <taxon>Pseudoalteromonas</taxon>
    </lineage>
</organism>
<proteinExistence type="predicted"/>
<name>A0AA37S512_9GAMM</name>
<evidence type="ECO:0000313" key="1">
    <source>
        <dbReference type="EMBL" id="GLQ03465.1"/>
    </source>
</evidence>
<dbReference type="RefSeq" id="WP_013464370.1">
    <property type="nucleotide sequence ID" value="NZ_BJXY01000021.1"/>
</dbReference>
<reference evidence="1" key="2">
    <citation type="submission" date="2023-01" db="EMBL/GenBank/DDBJ databases">
        <title>Draft genome sequence of Pseudoalteromonas tetraodonis strain NBRC 103034.</title>
        <authorList>
            <person name="Sun Q."/>
            <person name="Mori K."/>
        </authorList>
    </citation>
    <scope>NUCLEOTIDE SEQUENCE</scope>
    <source>
        <strain evidence="1">NBRC 103034</strain>
    </source>
</reference>
<accession>A0AA37S512</accession>
<protein>
    <submittedName>
        <fullName evidence="1">Uncharacterized protein</fullName>
    </submittedName>
</protein>
<dbReference type="GeneID" id="99693578"/>
<dbReference type="EMBL" id="BSNE01000014">
    <property type="protein sequence ID" value="GLQ03465.1"/>
    <property type="molecule type" value="Genomic_DNA"/>
</dbReference>